<dbReference type="Proteomes" id="UP000662678">
    <property type="component" value="Unassembled WGS sequence"/>
</dbReference>
<gene>
    <name evidence="1" type="ORF">GCM10011419_18000</name>
</gene>
<sequence>MHNPGGDMHTHTLVNKAVHNSRSTGTRALGDRLFARWFSQLVYAQIWEDPLVDIDALQLQPGARVLTISSGGCNALAYLACAPQEVHAVDLNASHLAMLALKRAAFQSLPDYPSLLTFLGGADDAANLQRYRQHLAPQLPPTARQYWEQNDWRGRPRYSLFARHAYRHGLLGRFIGVAHGLGRLLGGNLSRLATAANLDEQQALFDRHLAPLFDHPLLRFLARRQAMLYSMGIPPAQFAALLHDADGDLPALFRERMRRLACDFPLADNPYAQQAFARRYDTGRQSALPMYLQQQHYAAIREYSPRLHSHHCSLTDFLVNRPSQSLDAYLFLDAQDWMDDAQLNALWREVTRTAARGARVVFRTGGSASPLETRLAPQVRAAWRTDPDHNRELHRRDRAAIYGGVHLYIKQT</sequence>
<proteinExistence type="predicted"/>
<dbReference type="InterPro" id="IPR029063">
    <property type="entry name" value="SAM-dependent_MTases_sf"/>
</dbReference>
<dbReference type="InterPro" id="IPR021829">
    <property type="entry name" value="DUF3419"/>
</dbReference>
<dbReference type="Pfam" id="PF11899">
    <property type="entry name" value="DUF3419"/>
    <property type="match status" value="1"/>
</dbReference>
<dbReference type="SUPFAM" id="SSF53335">
    <property type="entry name" value="S-adenosyl-L-methionine-dependent methyltransferases"/>
    <property type="match status" value="1"/>
</dbReference>
<protein>
    <submittedName>
        <fullName evidence="1">S-adenosylmethionine--diacylglycerol 3-amino-3-carboxypropyl transferase</fullName>
    </submittedName>
</protein>
<keyword evidence="1" id="KW-0808">Transferase</keyword>
<dbReference type="EMBL" id="BMYP01000019">
    <property type="protein sequence ID" value="GHD77357.1"/>
    <property type="molecule type" value="Genomic_DNA"/>
</dbReference>
<organism evidence="1 2">
    <name type="scientific">Vogesella fluminis</name>
    <dbReference type="NCBI Taxonomy" id="1069161"/>
    <lineage>
        <taxon>Bacteria</taxon>
        <taxon>Pseudomonadati</taxon>
        <taxon>Pseudomonadota</taxon>
        <taxon>Betaproteobacteria</taxon>
        <taxon>Neisseriales</taxon>
        <taxon>Chromobacteriaceae</taxon>
        <taxon>Vogesella</taxon>
    </lineage>
</organism>
<dbReference type="PANTHER" id="PTHR47473:SF1">
    <property type="entry name" value="METHYLTRANSFERASE DOMAIN-CONTAINING PROTEIN"/>
    <property type="match status" value="1"/>
</dbReference>
<dbReference type="GO" id="GO:0016740">
    <property type="term" value="F:transferase activity"/>
    <property type="evidence" value="ECO:0007669"/>
    <property type="project" value="UniProtKB-KW"/>
</dbReference>
<dbReference type="PANTHER" id="PTHR47473">
    <property type="entry name" value="BTA1P"/>
    <property type="match status" value="1"/>
</dbReference>
<evidence type="ECO:0000313" key="2">
    <source>
        <dbReference type="Proteomes" id="UP000662678"/>
    </source>
</evidence>
<name>A0ABQ3HCH8_9NEIS</name>
<keyword evidence="2" id="KW-1185">Reference proteome</keyword>
<comment type="caution">
    <text evidence="1">The sequence shown here is derived from an EMBL/GenBank/DDBJ whole genome shotgun (WGS) entry which is preliminary data.</text>
</comment>
<evidence type="ECO:0000313" key="1">
    <source>
        <dbReference type="EMBL" id="GHD77357.1"/>
    </source>
</evidence>
<accession>A0ABQ3HCH8</accession>
<reference evidence="2" key="1">
    <citation type="journal article" date="2019" name="Int. J. Syst. Evol. Microbiol.">
        <title>The Global Catalogue of Microorganisms (GCM) 10K type strain sequencing project: providing services to taxonomists for standard genome sequencing and annotation.</title>
        <authorList>
            <consortium name="The Broad Institute Genomics Platform"/>
            <consortium name="The Broad Institute Genome Sequencing Center for Infectious Disease"/>
            <person name="Wu L."/>
            <person name="Ma J."/>
        </authorList>
    </citation>
    <scope>NUCLEOTIDE SEQUENCE [LARGE SCALE GENOMIC DNA]</scope>
    <source>
        <strain evidence="2">KCTC 23713</strain>
    </source>
</reference>